<feature type="transmembrane region" description="Helical" evidence="8">
    <location>
        <begin position="317"/>
        <end position="334"/>
    </location>
</feature>
<organism evidence="9 10">
    <name type="scientific">Rufibacter sediminis</name>
    <dbReference type="NCBI Taxonomy" id="2762756"/>
    <lineage>
        <taxon>Bacteria</taxon>
        <taxon>Pseudomonadati</taxon>
        <taxon>Bacteroidota</taxon>
        <taxon>Cytophagia</taxon>
        <taxon>Cytophagales</taxon>
        <taxon>Hymenobacteraceae</taxon>
        <taxon>Rufibacter</taxon>
    </lineage>
</organism>
<dbReference type="Proteomes" id="UP000659698">
    <property type="component" value="Unassembled WGS sequence"/>
</dbReference>
<name>A0ABR6VQJ5_9BACT</name>
<evidence type="ECO:0000256" key="4">
    <source>
        <dbReference type="ARBA" id="ARBA00022679"/>
    </source>
</evidence>
<evidence type="ECO:0000256" key="7">
    <source>
        <dbReference type="ARBA" id="ARBA00023136"/>
    </source>
</evidence>
<evidence type="ECO:0008006" key="11">
    <source>
        <dbReference type="Google" id="ProtNLM"/>
    </source>
</evidence>
<feature type="transmembrane region" description="Helical" evidence="8">
    <location>
        <begin position="293"/>
        <end position="311"/>
    </location>
</feature>
<feature type="transmembrane region" description="Helical" evidence="8">
    <location>
        <begin position="265"/>
        <end position="281"/>
    </location>
</feature>
<evidence type="ECO:0000256" key="2">
    <source>
        <dbReference type="ARBA" id="ARBA00022475"/>
    </source>
</evidence>
<evidence type="ECO:0000313" key="10">
    <source>
        <dbReference type="Proteomes" id="UP000659698"/>
    </source>
</evidence>
<keyword evidence="3" id="KW-0328">Glycosyltransferase</keyword>
<evidence type="ECO:0000256" key="6">
    <source>
        <dbReference type="ARBA" id="ARBA00022989"/>
    </source>
</evidence>
<feature type="transmembrane region" description="Helical" evidence="8">
    <location>
        <begin position="162"/>
        <end position="190"/>
    </location>
</feature>
<evidence type="ECO:0000256" key="8">
    <source>
        <dbReference type="SAM" id="Phobius"/>
    </source>
</evidence>
<dbReference type="PANTHER" id="PTHR33908">
    <property type="entry name" value="MANNOSYLTRANSFERASE YKCB-RELATED"/>
    <property type="match status" value="1"/>
</dbReference>
<evidence type="ECO:0000256" key="5">
    <source>
        <dbReference type="ARBA" id="ARBA00022692"/>
    </source>
</evidence>
<dbReference type="PANTHER" id="PTHR33908:SF11">
    <property type="entry name" value="MEMBRANE PROTEIN"/>
    <property type="match status" value="1"/>
</dbReference>
<sequence length="481" mass="55511">MIPPRESSFRQALPVVLPFVALAVALTWYVQDNGFFWDSILLASRYGQWYYQTRFSTLFVPEEIAGYPPLFGMYVAAGWHLFGKSVPVSHFLMLPFLVGIVWQLYLLVRRFLPPSWLFLSLLLIFLDPTLLAQSAQVAPDVVLLFLYLVCLNALLQRRHGLLGLALVFMALLSPRSQILLVAVFLTQLLLHWHENRNLRLSEVLRLMRPYVPAGLLLITWLGLHYRHFGWIGYAPSSAWSSYSALVSLKGFGLNLVFLAWRLLDFGRIALWVTAGILLWRFKARFPKEAPKLLILLLVPLVTLSGVLVWFTNPIGHRYWLVVYVLLGLLTAHLLAQTPNLKLRRTLYVVLAVSLVSGHFWVYPERIAKGWDATLAHLPYFTLRQEMMTYLDQHQIDWQQVGSDFPNLAPPAATDLTHDQRHFPAKDLRRHTYILYSNVFNGFTDQELAELQRHWITVHEVRKGQVYLRLYRKPTAVTTLSQ</sequence>
<accession>A0ABR6VQJ5</accession>
<keyword evidence="5 8" id="KW-0812">Transmembrane</keyword>
<dbReference type="InterPro" id="IPR050297">
    <property type="entry name" value="LipidA_mod_glycosyltrf_83"/>
</dbReference>
<proteinExistence type="predicted"/>
<reference evidence="9 10" key="1">
    <citation type="journal article" date="2019" name="Int. J. Syst. Evol. Microbiol.">
        <title>Rufibacter sediminis sp. nov., isolated from freshwater lake sediment.</title>
        <authorList>
            <person name="Qu J.H."/>
            <person name="Zhang L.J."/>
            <person name="Fu Y.H."/>
            <person name="Li H.F."/>
        </authorList>
    </citation>
    <scope>NUCLEOTIDE SEQUENCE [LARGE SCALE GENOMIC DNA]</scope>
    <source>
        <strain evidence="9 10">H-1</strain>
    </source>
</reference>
<keyword evidence="10" id="KW-1185">Reference proteome</keyword>
<keyword evidence="4" id="KW-0808">Transferase</keyword>
<protein>
    <recommendedName>
        <fullName evidence="11">Glycosyltransferase RgtA/B/C/D-like domain-containing protein</fullName>
    </recommendedName>
</protein>
<comment type="subcellular location">
    <subcellularLocation>
        <location evidence="1">Cell membrane</location>
        <topology evidence="1">Multi-pass membrane protein</topology>
    </subcellularLocation>
</comment>
<keyword evidence="6 8" id="KW-1133">Transmembrane helix</keyword>
<dbReference type="EMBL" id="JACOAF010000020">
    <property type="protein sequence ID" value="MBC3539462.1"/>
    <property type="molecule type" value="Genomic_DNA"/>
</dbReference>
<dbReference type="RefSeq" id="WP_186635191.1">
    <property type="nucleotide sequence ID" value="NZ_JACOAF010000020.1"/>
</dbReference>
<feature type="transmembrane region" description="Helical" evidence="8">
    <location>
        <begin position="115"/>
        <end position="131"/>
    </location>
</feature>
<feature type="transmembrane region" description="Helical" evidence="8">
    <location>
        <begin position="88"/>
        <end position="108"/>
    </location>
</feature>
<comment type="caution">
    <text evidence="9">The sequence shown here is derived from an EMBL/GenBank/DDBJ whole genome shotgun (WGS) entry which is preliminary data.</text>
</comment>
<evidence type="ECO:0000313" key="9">
    <source>
        <dbReference type="EMBL" id="MBC3539462.1"/>
    </source>
</evidence>
<keyword evidence="7 8" id="KW-0472">Membrane</keyword>
<feature type="transmembrane region" description="Helical" evidence="8">
    <location>
        <begin position="137"/>
        <end position="155"/>
    </location>
</feature>
<evidence type="ECO:0000256" key="3">
    <source>
        <dbReference type="ARBA" id="ARBA00022676"/>
    </source>
</evidence>
<evidence type="ECO:0000256" key="1">
    <source>
        <dbReference type="ARBA" id="ARBA00004651"/>
    </source>
</evidence>
<gene>
    <name evidence="9" type="ORF">H7U12_07190</name>
</gene>
<keyword evidence="2" id="KW-1003">Cell membrane</keyword>
<feature type="transmembrane region" description="Helical" evidence="8">
    <location>
        <begin position="12"/>
        <end position="30"/>
    </location>
</feature>